<dbReference type="RefSeq" id="WP_179750339.1">
    <property type="nucleotide sequence ID" value="NZ_BAAAGN010000005.1"/>
</dbReference>
<accession>A0A7Y9DJB7</accession>
<feature type="region of interest" description="Disordered" evidence="1">
    <location>
        <begin position="1"/>
        <end position="23"/>
    </location>
</feature>
<feature type="compositionally biased region" description="Low complexity" evidence="1">
    <location>
        <begin position="1"/>
        <end position="15"/>
    </location>
</feature>
<comment type="caution">
    <text evidence="2">The sequence shown here is derived from an EMBL/GenBank/DDBJ whole genome shotgun (WGS) entry which is preliminary data.</text>
</comment>
<evidence type="ECO:0000313" key="3">
    <source>
        <dbReference type="Proteomes" id="UP000521922"/>
    </source>
</evidence>
<dbReference type="Proteomes" id="UP000521922">
    <property type="component" value="Unassembled WGS sequence"/>
</dbReference>
<organism evidence="2 3">
    <name type="scientific">Kineococcus aurantiacus</name>
    <dbReference type="NCBI Taxonomy" id="37633"/>
    <lineage>
        <taxon>Bacteria</taxon>
        <taxon>Bacillati</taxon>
        <taxon>Actinomycetota</taxon>
        <taxon>Actinomycetes</taxon>
        <taxon>Kineosporiales</taxon>
        <taxon>Kineosporiaceae</taxon>
        <taxon>Kineococcus</taxon>
    </lineage>
</organism>
<sequence length="163" mass="16421">MPARTPGTTTGTGTRTSEDVGWDRLDAPLREALARAWAQRGDQVGELRGRRFVQTRTPGVAGSRWRARPPVPASVSTAFVHGGELHLAVAGPAGGAALSARAADVEAAPAPDGTSLLLTATWRGGSERGSTCLALGPGPAAAALRAEVVAACAGPLPRGGRGS</sequence>
<gene>
    <name evidence="2" type="ORF">BJ968_001334</name>
</gene>
<keyword evidence="3" id="KW-1185">Reference proteome</keyword>
<evidence type="ECO:0000256" key="1">
    <source>
        <dbReference type="SAM" id="MobiDB-lite"/>
    </source>
</evidence>
<proteinExistence type="predicted"/>
<reference evidence="2 3" key="1">
    <citation type="submission" date="2020-07" db="EMBL/GenBank/DDBJ databases">
        <title>Sequencing the genomes of 1000 actinobacteria strains.</title>
        <authorList>
            <person name="Klenk H.-P."/>
        </authorList>
    </citation>
    <scope>NUCLEOTIDE SEQUENCE [LARGE SCALE GENOMIC DNA]</scope>
    <source>
        <strain evidence="2 3">DSM 7487</strain>
    </source>
</reference>
<protein>
    <submittedName>
        <fullName evidence="2">Uncharacterized protein</fullName>
    </submittedName>
</protein>
<evidence type="ECO:0000313" key="2">
    <source>
        <dbReference type="EMBL" id="NYD21794.1"/>
    </source>
</evidence>
<name>A0A7Y9DJB7_9ACTN</name>
<dbReference type="EMBL" id="JACCBB010000001">
    <property type="protein sequence ID" value="NYD21794.1"/>
    <property type="molecule type" value="Genomic_DNA"/>
</dbReference>
<dbReference type="AlphaFoldDB" id="A0A7Y9DJB7"/>